<evidence type="ECO:0000256" key="6">
    <source>
        <dbReference type="ARBA" id="ARBA00022989"/>
    </source>
</evidence>
<dbReference type="InterPro" id="IPR050482">
    <property type="entry name" value="Sensor_HK_TwoCompSys"/>
</dbReference>
<organism evidence="12 13">
    <name type="scientific">Dactylosporangium maewongense</name>
    <dbReference type="NCBI Taxonomy" id="634393"/>
    <lineage>
        <taxon>Bacteria</taxon>
        <taxon>Bacillati</taxon>
        <taxon>Actinomycetota</taxon>
        <taxon>Actinomycetes</taxon>
        <taxon>Micromonosporales</taxon>
        <taxon>Micromonosporaceae</taxon>
        <taxon>Dactylosporangium</taxon>
    </lineage>
</organism>
<evidence type="ECO:0000256" key="4">
    <source>
        <dbReference type="ARBA" id="ARBA00022692"/>
    </source>
</evidence>
<keyword evidence="2" id="KW-1003">Cell membrane</keyword>
<evidence type="ECO:0000256" key="9">
    <source>
        <dbReference type="SAM" id="Phobius"/>
    </source>
</evidence>
<dbReference type="InterPro" id="IPR011712">
    <property type="entry name" value="Sig_transdc_His_kin_sub3_dim/P"/>
</dbReference>
<feature type="domain" description="Signal transduction histidine kinase subgroup 3 dimerisation and phosphoacceptor" evidence="11">
    <location>
        <begin position="171"/>
        <end position="236"/>
    </location>
</feature>
<feature type="domain" description="Histidine kinase/HSP90-like ATPase" evidence="10">
    <location>
        <begin position="277"/>
        <end position="368"/>
    </location>
</feature>
<dbReference type="Gene3D" id="1.20.5.1930">
    <property type="match status" value="1"/>
</dbReference>
<evidence type="ECO:0000256" key="1">
    <source>
        <dbReference type="ARBA" id="ARBA00004651"/>
    </source>
</evidence>
<sequence length="369" mass="37742">MLLARAAATLTAGAVGVRLVADPRPLLAALAVVAGTTAAGLAVLSRHPHVAGHPVPVLAADALAVAGVLALDGGGVAFHCGAVGASALAGVLAGMRALPLAAGYTALGYTVAATVLPAGADPELAGFMLTFPIGCVLATAGAAVATAALRRHMELSVRVVASAQRTAAASERARLARELHDSVTKTLRGVSFAALALPQSLRRHPDLAEQLAGTVSRGAEVAAQEARELVDGLRLDTLDGDFAGTVQAICRRWSQVYGIPVRLVTAPVDPPVAVRYELCRILQEALQNVAQHASAAGTTVSLHQGRRHLLLRIHDDGRGFGLPADLSELRTAQHFGLIGMYERASTIQGSLHVASAPGRGTTVEVTVPA</sequence>
<evidence type="ECO:0000259" key="10">
    <source>
        <dbReference type="Pfam" id="PF02518"/>
    </source>
</evidence>
<dbReference type="Pfam" id="PF02518">
    <property type="entry name" value="HATPase_c"/>
    <property type="match status" value="1"/>
</dbReference>
<feature type="transmembrane region" description="Helical" evidence="9">
    <location>
        <begin position="101"/>
        <end position="120"/>
    </location>
</feature>
<proteinExistence type="predicted"/>
<keyword evidence="6 9" id="KW-1133">Transmembrane helix</keyword>
<dbReference type="Proteomes" id="UP001501470">
    <property type="component" value="Unassembled WGS sequence"/>
</dbReference>
<keyword evidence="7" id="KW-0902">Two-component regulatory system</keyword>
<feature type="transmembrane region" description="Helical" evidence="9">
    <location>
        <begin position="126"/>
        <end position="149"/>
    </location>
</feature>
<dbReference type="CDD" id="cd16917">
    <property type="entry name" value="HATPase_UhpB-NarQ-NarX-like"/>
    <property type="match status" value="1"/>
</dbReference>
<dbReference type="Gene3D" id="3.30.565.10">
    <property type="entry name" value="Histidine kinase-like ATPase, C-terminal domain"/>
    <property type="match status" value="1"/>
</dbReference>
<evidence type="ECO:0008006" key="14">
    <source>
        <dbReference type="Google" id="ProtNLM"/>
    </source>
</evidence>
<keyword evidence="5" id="KW-0418">Kinase</keyword>
<evidence type="ECO:0000256" key="3">
    <source>
        <dbReference type="ARBA" id="ARBA00022679"/>
    </source>
</evidence>
<dbReference type="PANTHER" id="PTHR24421:SF37">
    <property type="entry name" value="SENSOR HISTIDINE KINASE NARS"/>
    <property type="match status" value="1"/>
</dbReference>
<dbReference type="InterPro" id="IPR003594">
    <property type="entry name" value="HATPase_dom"/>
</dbReference>
<keyword evidence="3" id="KW-0808">Transferase</keyword>
<gene>
    <name evidence="12" type="ORF">GCM10009827_064380</name>
</gene>
<reference evidence="12 13" key="1">
    <citation type="journal article" date="2019" name="Int. J. Syst. Evol. Microbiol.">
        <title>The Global Catalogue of Microorganisms (GCM) 10K type strain sequencing project: providing services to taxonomists for standard genome sequencing and annotation.</title>
        <authorList>
            <consortium name="The Broad Institute Genomics Platform"/>
            <consortium name="The Broad Institute Genome Sequencing Center for Infectious Disease"/>
            <person name="Wu L."/>
            <person name="Ma J."/>
        </authorList>
    </citation>
    <scope>NUCLEOTIDE SEQUENCE [LARGE SCALE GENOMIC DNA]</scope>
    <source>
        <strain evidence="12 13">JCM 15933</strain>
    </source>
</reference>
<keyword evidence="13" id="KW-1185">Reference proteome</keyword>
<accession>A0ABN2BDS9</accession>
<evidence type="ECO:0000256" key="8">
    <source>
        <dbReference type="ARBA" id="ARBA00023136"/>
    </source>
</evidence>
<dbReference type="EMBL" id="BAAAQD010000014">
    <property type="protein sequence ID" value="GAA1536832.1"/>
    <property type="molecule type" value="Genomic_DNA"/>
</dbReference>
<comment type="subcellular location">
    <subcellularLocation>
        <location evidence="1">Cell membrane</location>
        <topology evidence="1">Multi-pass membrane protein</topology>
    </subcellularLocation>
</comment>
<protein>
    <recommendedName>
        <fullName evidence="14">Signal transduction histidine kinase</fullName>
    </recommendedName>
</protein>
<comment type="caution">
    <text evidence="12">The sequence shown here is derived from an EMBL/GenBank/DDBJ whole genome shotgun (WGS) entry which is preliminary data.</text>
</comment>
<evidence type="ECO:0000256" key="5">
    <source>
        <dbReference type="ARBA" id="ARBA00022777"/>
    </source>
</evidence>
<name>A0ABN2BDS9_9ACTN</name>
<dbReference type="Pfam" id="PF07730">
    <property type="entry name" value="HisKA_3"/>
    <property type="match status" value="1"/>
</dbReference>
<dbReference type="InterPro" id="IPR036890">
    <property type="entry name" value="HATPase_C_sf"/>
</dbReference>
<dbReference type="PANTHER" id="PTHR24421">
    <property type="entry name" value="NITRATE/NITRITE SENSOR PROTEIN NARX-RELATED"/>
    <property type="match status" value="1"/>
</dbReference>
<evidence type="ECO:0000259" key="11">
    <source>
        <dbReference type="Pfam" id="PF07730"/>
    </source>
</evidence>
<feature type="transmembrane region" description="Helical" evidence="9">
    <location>
        <begin position="26"/>
        <end position="44"/>
    </location>
</feature>
<dbReference type="SUPFAM" id="SSF55874">
    <property type="entry name" value="ATPase domain of HSP90 chaperone/DNA topoisomerase II/histidine kinase"/>
    <property type="match status" value="1"/>
</dbReference>
<evidence type="ECO:0000313" key="12">
    <source>
        <dbReference type="EMBL" id="GAA1536832.1"/>
    </source>
</evidence>
<evidence type="ECO:0000313" key="13">
    <source>
        <dbReference type="Proteomes" id="UP001501470"/>
    </source>
</evidence>
<evidence type="ECO:0000256" key="7">
    <source>
        <dbReference type="ARBA" id="ARBA00023012"/>
    </source>
</evidence>
<keyword evidence="8 9" id="KW-0472">Membrane</keyword>
<keyword evidence="4 9" id="KW-0812">Transmembrane</keyword>
<evidence type="ECO:0000256" key="2">
    <source>
        <dbReference type="ARBA" id="ARBA00022475"/>
    </source>
</evidence>